<evidence type="ECO:0000256" key="5">
    <source>
        <dbReference type="SAM" id="MobiDB-lite"/>
    </source>
</evidence>
<dbReference type="SUPFAM" id="SSF48652">
    <property type="entry name" value="Tetraspanin"/>
    <property type="match status" value="1"/>
</dbReference>
<name>A0AAN8Q445_PATCE</name>
<comment type="subcellular location">
    <subcellularLocation>
        <location evidence="1">Membrane</location>
        <topology evidence="1">Multi-pass membrane protein</topology>
    </subcellularLocation>
</comment>
<feature type="transmembrane region" description="Helical" evidence="6">
    <location>
        <begin position="12"/>
        <end position="37"/>
    </location>
</feature>
<evidence type="ECO:0000256" key="6">
    <source>
        <dbReference type="SAM" id="Phobius"/>
    </source>
</evidence>
<dbReference type="Gene3D" id="1.10.1450.10">
    <property type="entry name" value="Tetraspanin"/>
    <property type="match status" value="1"/>
</dbReference>
<dbReference type="PANTHER" id="PTHR19282">
    <property type="entry name" value="TETRASPANIN"/>
    <property type="match status" value="1"/>
</dbReference>
<comment type="caution">
    <text evidence="7">The sequence shown here is derived from an EMBL/GenBank/DDBJ whole genome shotgun (WGS) entry which is preliminary data.</text>
</comment>
<dbReference type="PANTHER" id="PTHR19282:SF544">
    <property type="entry name" value="TETRASPANIN"/>
    <property type="match status" value="1"/>
</dbReference>
<reference evidence="7 8" key="1">
    <citation type="submission" date="2024-01" db="EMBL/GenBank/DDBJ databases">
        <title>The genome of the rayed Mediterranean limpet Patella caerulea (Linnaeus, 1758).</title>
        <authorList>
            <person name="Anh-Thu Weber A."/>
            <person name="Halstead-Nussloch G."/>
        </authorList>
    </citation>
    <scope>NUCLEOTIDE SEQUENCE [LARGE SCALE GENOMIC DNA]</scope>
    <source>
        <strain evidence="7">AATW-2023a</strain>
        <tissue evidence="7">Whole specimen</tissue>
    </source>
</reference>
<proteinExistence type="predicted"/>
<evidence type="ECO:0000256" key="2">
    <source>
        <dbReference type="ARBA" id="ARBA00022692"/>
    </source>
</evidence>
<evidence type="ECO:0008006" key="9">
    <source>
        <dbReference type="Google" id="ProtNLM"/>
    </source>
</evidence>
<keyword evidence="3 6" id="KW-1133">Transmembrane helix</keyword>
<feature type="compositionally biased region" description="Basic and acidic residues" evidence="5">
    <location>
        <begin position="300"/>
        <end position="312"/>
    </location>
</feature>
<dbReference type="Pfam" id="PF00335">
    <property type="entry name" value="Tetraspanin"/>
    <property type="match status" value="1"/>
</dbReference>
<evidence type="ECO:0000256" key="1">
    <source>
        <dbReference type="ARBA" id="ARBA00004141"/>
    </source>
</evidence>
<dbReference type="InterPro" id="IPR018499">
    <property type="entry name" value="Tetraspanin/Peripherin"/>
</dbReference>
<dbReference type="GO" id="GO:0005886">
    <property type="term" value="C:plasma membrane"/>
    <property type="evidence" value="ECO:0007669"/>
    <property type="project" value="TreeGrafter"/>
</dbReference>
<feature type="transmembrane region" description="Helical" evidence="6">
    <location>
        <begin position="91"/>
        <end position="115"/>
    </location>
</feature>
<feature type="region of interest" description="Disordered" evidence="5">
    <location>
        <begin position="283"/>
        <end position="334"/>
    </location>
</feature>
<evidence type="ECO:0000256" key="3">
    <source>
        <dbReference type="ARBA" id="ARBA00022989"/>
    </source>
</evidence>
<organism evidence="7 8">
    <name type="scientific">Patella caerulea</name>
    <name type="common">Rayed Mediterranean limpet</name>
    <dbReference type="NCBI Taxonomy" id="87958"/>
    <lineage>
        <taxon>Eukaryota</taxon>
        <taxon>Metazoa</taxon>
        <taxon>Spiralia</taxon>
        <taxon>Lophotrochozoa</taxon>
        <taxon>Mollusca</taxon>
        <taxon>Gastropoda</taxon>
        <taxon>Patellogastropoda</taxon>
        <taxon>Patelloidea</taxon>
        <taxon>Patellidae</taxon>
        <taxon>Patella</taxon>
    </lineage>
</organism>
<evidence type="ECO:0000256" key="4">
    <source>
        <dbReference type="ARBA" id="ARBA00023136"/>
    </source>
</evidence>
<dbReference type="AlphaFoldDB" id="A0AAN8Q445"/>
<sequence>MARNCFVRSVKYTLYFFNVFFFILGVASIAVGIYVLIDQSRLSTMTKLDSDATNPGLLVNGGIIFIATGALLVILSFIGCCGIMKEMKCVLALYVSLIGIIMLLQLTGFILVLVLRQQINESFEATLYQQLNTRYDNYYNSSDMFTIAYDYAMVYFECCGIKNYTEFKDRNRVSKWTHFNSQLIPAQCCKMDREMYFTENIPKLKVMSCPTTLRESNINKSCYNDIEAWVIERVKMMVIVAGIIVCIQFVGLILTCCFMRYLKEPNEKLISNKSFDERSDFDHRKHRKGINNRTGFNNRQHFDQRSDFDNRKPFSQPQLFNSRTPQTFYTGSSG</sequence>
<dbReference type="PRINTS" id="PR00259">
    <property type="entry name" value="TMFOUR"/>
</dbReference>
<evidence type="ECO:0000313" key="7">
    <source>
        <dbReference type="EMBL" id="KAK6186866.1"/>
    </source>
</evidence>
<evidence type="ECO:0000313" key="8">
    <source>
        <dbReference type="Proteomes" id="UP001347796"/>
    </source>
</evidence>
<keyword evidence="8" id="KW-1185">Reference proteome</keyword>
<dbReference type="InterPro" id="IPR008952">
    <property type="entry name" value="Tetraspanin_EC2_sf"/>
</dbReference>
<protein>
    <recommendedName>
        <fullName evidence="9">Tetraspanin</fullName>
    </recommendedName>
</protein>
<gene>
    <name evidence="7" type="ORF">SNE40_006131</name>
</gene>
<accession>A0AAN8Q445</accession>
<keyword evidence="4 6" id="KW-0472">Membrane</keyword>
<feature type="transmembrane region" description="Helical" evidence="6">
    <location>
        <begin position="237"/>
        <end position="262"/>
    </location>
</feature>
<dbReference type="EMBL" id="JAZGQO010000005">
    <property type="protein sequence ID" value="KAK6186866.1"/>
    <property type="molecule type" value="Genomic_DNA"/>
</dbReference>
<feature type="compositionally biased region" description="Polar residues" evidence="5">
    <location>
        <begin position="313"/>
        <end position="334"/>
    </location>
</feature>
<keyword evidence="2 6" id="KW-0812">Transmembrane</keyword>
<feature type="transmembrane region" description="Helical" evidence="6">
    <location>
        <begin position="57"/>
        <end position="79"/>
    </location>
</feature>
<dbReference type="Proteomes" id="UP001347796">
    <property type="component" value="Unassembled WGS sequence"/>
</dbReference>